<organism evidence="1 2">
    <name type="scientific">Spodoptera exigua</name>
    <name type="common">Beet armyworm</name>
    <name type="synonym">Noctua fulgens</name>
    <dbReference type="NCBI Taxonomy" id="7107"/>
    <lineage>
        <taxon>Eukaryota</taxon>
        <taxon>Metazoa</taxon>
        <taxon>Ecdysozoa</taxon>
        <taxon>Arthropoda</taxon>
        <taxon>Hexapoda</taxon>
        <taxon>Insecta</taxon>
        <taxon>Pterygota</taxon>
        <taxon>Neoptera</taxon>
        <taxon>Endopterygota</taxon>
        <taxon>Lepidoptera</taxon>
        <taxon>Glossata</taxon>
        <taxon>Ditrysia</taxon>
        <taxon>Noctuoidea</taxon>
        <taxon>Noctuidae</taxon>
        <taxon>Amphipyrinae</taxon>
        <taxon>Spodoptera</taxon>
    </lineage>
</organism>
<dbReference type="Proteomes" id="UP000648187">
    <property type="component" value="Unassembled WGS sequence"/>
</dbReference>
<gene>
    <name evidence="1" type="ORF">HW555_011719</name>
</gene>
<evidence type="ECO:0000313" key="2">
    <source>
        <dbReference type="Proteomes" id="UP000648187"/>
    </source>
</evidence>
<sequence>MVLPRVLNITQPVRSRHVAAMRSGALVTLVASSLYLTLRYPSSMELLIPLLASAAASGEPYERARSDHDAPFSNIPDSAFTLDEGILDADSASHPTAAPQRVHKKVLNSHEEGVDYYRPRSIYVSSMEQRAERPADAWRCCGTCRRRPGQCLCPLSARSPIVATVCHSCCRRRPHLLPPPPWAGDIPD</sequence>
<name>A0A835G6K2_SPOEX</name>
<reference evidence="1" key="1">
    <citation type="submission" date="2020-08" db="EMBL/GenBank/DDBJ databases">
        <title>Spodoptera exigua strain:BAW_Kor-Di-RS1 Genome sequencing and assembly.</title>
        <authorList>
            <person name="Kim J."/>
            <person name="Nam H.Y."/>
            <person name="Kwon M."/>
            <person name="Choi J.H."/>
            <person name="Cho S.R."/>
            <person name="Kim G.-H."/>
        </authorList>
    </citation>
    <scope>NUCLEOTIDE SEQUENCE</scope>
    <source>
        <strain evidence="1">BAW_Kor-Di-RS1</strain>
        <tissue evidence="1">Whole-body</tissue>
    </source>
</reference>
<proteinExistence type="predicted"/>
<evidence type="ECO:0000313" key="1">
    <source>
        <dbReference type="EMBL" id="KAF9408686.1"/>
    </source>
</evidence>
<dbReference type="AlphaFoldDB" id="A0A835G6K2"/>
<protein>
    <submittedName>
        <fullName evidence="1">Uncharacterized protein</fullName>
    </submittedName>
</protein>
<dbReference type="EMBL" id="JACKWZ010000368">
    <property type="protein sequence ID" value="KAF9408686.1"/>
    <property type="molecule type" value="Genomic_DNA"/>
</dbReference>
<accession>A0A835G6K2</accession>
<comment type="caution">
    <text evidence="1">The sequence shown here is derived from an EMBL/GenBank/DDBJ whole genome shotgun (WGS) entry which is preliminary data.</text>
</comment>
<keyword evidence="2" id="KW-1185">Reference proteome</keyword>